<protein>
    <submittedName>
        <fullName evidence="1">Uncharacterized protein</fullName>
    </submittedName>
</protein>
<proteinExistence type="predicted"/>
<evidence type="ECO:0000313" key="1">
    <source>
        <dbReference type="EMBL" id="KAH8002458.1"/>
    </source>
</evidence>
<gene>
    <name evidence="1" type="ORF">K3G42_024647</name>
</gene>
<dbReference type="Proteomes" id="UP000827872">
    <property type="component" value="Linkage Group LG08"/>
</dbReference>
<organism evidence="1 2">
    <name type="scientific">Sphaerodactylus townsendi</name>
    <dbReference type="NCBI Taxonomy" id="933632"/>
    <lineage>
        <taxon>Eukaryota</taxon>
        <taxon>Metazoa</taxon>
        <taxon>Chordata</taxon>
        <taxon>Craniata</taxon>
        <taxon>Vertebrata</taxon>
        <taxon>Euteleostomi</taxon>
        <taxon>Lepidosauria</taxon>
        <taxon>Squamata</taxon>
        <taxon>Bifurcata</taxon>
        <taxon>Gekkota</taxon>
        <taxon>Sphaerodactylidae</taxon>
        <taxon>Sphaerodactylus</taxon>
    </lineage>
</organism>
<evidence type="ECO:0000313" key="2">
    <source>
        <dbReference type="Proteomes" id="UP000827872"/>
    </source>
</evidence>
<comment type="caution">
    <text evidence="1">The sequence shown here is derived from an EMBL/GenBank/DDBJ whole genome shotgun (WGS) entry which is preliminary data.</text>
</comment>
<accession>A0ACB8FB36</accession>
<reference evidence="1" key="1">
    <citation type="submission" date="2021-08" db="EMBL/GenBank/DDBJ databases">
        <title>The first chromosome-level gecko genome reveals the dynamic sex chromosomes of Neotropical dwarf geckos (Sphaerodactylidae: Sphaerodactylus).</title>
        <authorList>
            <person name="Pinto B.J."/>
            <person name="Keating S.E."/>
            <person name="Gamble T."/>
        </authorList>
    </citation>
    <scope>NUCLEOTIDE SEQUENCE</scope>
    <source>
        <strain evidence="1">TG3544</strain>
    </source>
</reference>
<name>A0ACB8FB36_9SAUR</name>
<keyword evidence="2" id="KW-1185">Reference proteome</keyword>
<dbReference type="EMBL" id="CM037621">
    <property type="protein sequence ID" value="KAH8002458.1"/>
    <property type="molecule type" value="Genomic_DNA"/>
</dbReference>
<sequence>MQPLQASRLLLLGALLALLPAPARGVADRRPRVVWRHLRPSASADASSLAVRRAAQTAVNYFNFHQGSPNALRAPGRVKKVSIKMQFALKLFFKGKAHCFGRKEVKKQTSMSLKSFFAIRYLFQTIPGVGRKYHLRFTTKSLLNGTNLSSCLASVFYLSSKPKPKVDIKCSPNQDRREYLLQDFILYFSLKGDKQPSVERLWGLGVHGSSLIAWEMATEDVAYTLTRIENVQPWKREDSSLEFNYNLQLSDVSAETSIYCHMRIVWKPGQPALVKYNCSSEDSSSDYTDGSGEEPGSAENFLISNY</sequence>